<dbReference type="GO" id="GO:0005654">
    <property type="term" value="C:nucleoplasm"/>
    <property type="evidence" value="ECO:0007669"/>
    <property type="project" value="UniProtKB-SubCell"/>
</dbReference>
<keyword evidence="4 5" id="KW-0539">Nucleus</keyword>
<dbReference type="OrthoDB" id="5072at2759"/>
<dbReference type="EMBL" id="LN726018">
    <property type="protein sequence ID" value="CEP11297.1"/>
    <property type="molecule type" value="Genomic_DNA"/>
</dbReference>
<dbReference type="GO" id="GO:0008097">
    <property type="term" value="F:5S rRNA binding"/>
    <property type="evidence" value="ECO:0007669"/>
    <property type="project" value="TreeGrafter"/>
</dbReference>
<dbReference type="PANTHER" id="PTHR14211">
    <property type="entry name" value="GLIOMA SUPPRESSOR CANDIDATE REGION GENE 2"/>
    <property type="match status" value="1"/>
</dbReference>
<keyword evidence="9" id="KW-1185">Reference proteome</keyword>
<evidence type="ECO:0000256" key="4">
    <source>
        <dbReference type="ARBA" id="ARBA00023242"/>
    </source>
</evidence>
<protein>
    <recommendedName>
        <fullName evidence="2 5">Ribosome biogenesis protein NOP53</fullName>
    </recommendedName>
</protein>
<dbReference type="PANTHER" id="PTHR14211:SF7">
    <property type="entry name" value="RIBOSOME BIOGENESIS PROTEIN NOP53"/>
    <property type="match status" value="1"/>
</dbReference>
<evidence type="ECO:0000313" key="8">
    <source>
        <dbReference type="EMBL" id="CEP11297.1"/>
    </source>
</evidence>
<dbReference type="AlphaFoldDB" id="A0A0B7N1I9"/>
<comment type="function">
    <text evidence="5">May play a role in ribosome biogenesis.</text>
</comment>
<dbReference type="PIRSF" id="PIRSF017302">
    <property type="entry name" value="Gltscr2"/>
    <property type="match status" value="1"/>
</dbReference>
<keyword evidence="3 5" id="KW-0690">Ribosome biogenesis</keyword>
<proteinExistence type="inferred from homology"/>
<feature type="compositionally biased region" description="Basic residues" evidence="7">
    <location>
        <begin position="13"/>
        <end position="24"/>
    </location>
</feature>
<gene>
    <name evidence="8" type="primary">PARPA_05122.1 scaffold 16505</name>
</gene>
<feature type="region of interest" description="Disordered" evidence="7">
    <location>
        <begin position="253"/>
        <end position="284"/>
    </location>
</feature>
<dbReference type="GO" id="GO:0006364">
    <property type="term" value="P:rRNA processing"/>
    <property type="evidence" value="ECO:0007669"/>
    <property type="project" value="TreeGrafter"/>
</dbReference>
<reference evidence="8 9" key="1">
    <citation type="submission" date="2014-09" db="EMBL/GenBank/DDBJ databases">
        <authorList>
            <person name="Ellenberger Sabrina"/>
        </authorList>
    </citation>
    <scope>NUCLEOTIDE SEQUENCE [LARGE SCALE GENOMIC DNA]</scope>
    <source>
        <strain evidence="8 9">CBS 412.66</strain>
    </source>
</reference>
<dbReference type="Pfam" id="PF07767">
    <property type="entry name" value="Nop53"/>
    <property type="match status" value="1"/>
</dbReference>
<evidence type="ECO:0000256" key="1">
    <source>
        <dbReference type="ARBA" id="ARBA00008838"/>
    </source>
</evidence>
<evidence type="ECO:0000256" key="6">
    <source>
        <dbReference type="SAM" id="Coils"/>
    </source>
</evidence>
<dbReference type="InterPro" id="IPR011687">
    <property type="entry name" value="Nop53/GLTSCR2"/>
</dbReference>
<evidence type="ECO:0000256" key="7">
    <source>
        <dbReference type="SAM" id="MobiDB-lite"/>
    </source>
</evidence>
<keyword evidence="6" id="KW-0175">Coiled coil</keyword>
<comment type="subcellular location">
    <subcellularLocation>
        <location evidence="5">Nucleus</location>
        <location evidence="5">Nucleolus</location>
    </subcellularLocation>
    <subcellularLocation>
        <location evidence="5">Nucleus</location>
        <location evidence="5">Nucleoplasm</location>
    </subcellularLocation>
</comment>
<organism evidence="8 9">
    <name type="scientific">Parasitella parasitica</name>
    <dbReference type="NCBI Taxonomy" id="35722"/>
    <lineage>
        <taxon>Eukaryota</taxon>
        <taxon>Fungi</taxon>
        <taxon>Fungi incertae sedis</taxon>
        <taxon>Mucoromycota</taxon>
        <taxon>Mucoromycotina</taxon>
        <taxon>Mucoromycetes</taxon>
        <taxon>Mucorales</taxon>
        <taxon>Mucorineae</taxon>
        <taxon>Mucoraceae</taxon>
        <taxon>Parasitella</taxon>
    </lineage>
</organism>
<dbReference type="Proteomes" id="UP000054107">
    <property type="component" value="Unassembled WGS sequence"/>
</dbReference>
<evidence type="ECO:0000256" key="5">
    <source>
        <dbReference type="PIRNR" id="PIRNR017302"/>
    </source>
</evidence>
<accession>A0A0B7N1I9</accession>
<dbReference type="STRING" id="35722.A0A0B7N1I9"/>
<feature type="coiled-coil region" evidence="6">
    <location>
        <begin position="308"/>
        <end position="335"/>
    </location>
</feature>
<evidence type="ECO:0000256" key="2">
    <source>
        <dbReference type="ARBA" id="ARBA00018339"/>
    </source>
</evidence>
<dbReference type="GO" id="GO:0000027">
    <property type="term" value="P:ribosomal large subunit assembly"/>
    <property type="evidence" value="ECO:0007669"/>
    <property type="project" value="UniProtKB-UniRule"/>
</dbReference>
<feature type="region of interest" description="Disordered" evidence="7">
    <location>
        <begin position="121"/>
        <end position="151"/>
    </location>
</feature>
<dbReference type="GO" id="GO:0005730">
    <property type="term" value="C:nucleolus"/>
    <property type="evidence" value="ECO:0007669"/>
    <property type="project" value="UniProtKB-SubCell"/>
</dbReference>
<evidence type="ECO:0000313" key="9">
    <source>
        <dbReference type="Proteomes" id="UP000054107"/>
    </source>
</evidence>
<feature type="region of interest" description="Disordered" evidence="7">
    <location>
        <begin position="1"/>
        <end position="24"/>
    </location>
</feature>
<comment type="similarity">
    <text evidence="1 5">Belongs to the NOP53 family.</text>
</comment>
<name>A0A0B7N1I9_9FUNG</name>
<evidence type="ECO:0000256" key="3">
    <source>
        <dbReference type="ARBA" id="ARBA00022517"/>
    </source>
</evidence>
<sequence>MMSGITAQEKKKTQASRKGKKAWRKNVDITDVEEAQEELRSLERVIGKADDLKDEDLFTIDTTGDTDVKRKLAKEKTLRVDEILDQRSAVPAIKSKKNAFKKPEMTDKVISKHELKTLKRKIDNNAPMAPKKKTKKAANPSTSYDLWDDTPVKEAPANDFLPVKAKLKAPKTITVKPTALEHIPAVATPEGGHSYNPSLEDHQQLLARANDAEERKIEILKKLQEQLSYREELMQLANELATSEITADGKIVSLQADDEEEENDGLGNPPADNKATKIERKTRQQRQKAYRLAVAELEKKQKVQEKGIRQQIDKLREIEQEIAQRVEELDKLVDKRDERKRENDKKGIRKLGKYSVLELPVDVQLTEELCETLRQLKPEGNMFRDRYNSFQKRNIIEPRIPVKPSRRYKLKEYERRAYKNFDQAEEIKKRRKASAAKK</sequence>